<name>A0ABS5B3Z9_9STRE</name>
<evidence type="ECO:0008006" key="4">
    <source>
        <dbReference type="Google" id="ProtNLM"/>
    </source>
</evidence>
<accession>A0ABS5B3Z9</accession>
<evidence type="ECO:0000256" key="1">
    <source>
        <dbReference type="SAM" id="Coils"/>
    </source>
</evidence>
<gene>
    <name evidence="2" type="ORF">C4K46_06015</name>
</gene>
<sequence length="132" mass="16268">MDKFDLIQEKINKQKQQLEQLEDDYQLSKKKINQSFAKLENNRNQLYHILDDFSELSYHFAKKEERDDEKLAEFQQLLYTYRNATEMVYRKQVQDLEIKDEKIRTDYNKNYRKVEDSLEESYLLRKQANQEN</sequence>
<organism evidence="2 3">
    <name type="scientific">Streptococcus oricebi</name>
    <dbReference type="NCBI Taxonomy" id="1547447"/>
    <lineage>
        <taxon>Bacteria</taxon>
        <taxon>Bacillati</taxon>
        <taxon>Bacillota</taxon>
        <taxon>Bacilli</taxon>
        <taxon>Lactobacillales</taxon>
        <taxon>Streptococcaceae</taxon>
        <taxon>Streptococcus</taxon>
    </lineage>
</organism>
<comment type="caution">
    <text evidence="2">The sequence shown here is derived from an EMBL/GenBank/DDBJ whole genome shotgun (WGS) entry which is preliminary data.</text>
</comment>
<feature type="coiled-coil region" evidence="1">
    <location>
        <begin position="4"/>
        <end position="38"/>
    </location>
</feature>
<reference evidence="2 3" key="1">
    <citation type="submission" date="2018-02" db="EMBL/GenBank/DDBJ databases">
        <title>Draft genome sequence of Streptococcus oricebi CCUG 70868T type strain.</title>
        <authorList>
            <person name="Mendez V."/>
            <person name="Salva-Serra F."/>
            <person name="Jaen-Luchoro D."/>
            <person name="Gonzales-Siles L."/>
            <person name="Karlsson R."/>
            <person name="Engstrom-Jakobsson H."/>
            <person name="Busquets A."/>
            <person name="Gomila M."/>
            <person name="Pineiro-Iglesias B."/>
            <person name="Bennasar-Figueras A."/>
            <person name="Seeger M."/>
            <person name="Moore E."/>
        </authorList>
    </citation>
    <scope>NUCLEOTIDE SEQUENCE [LARGE SCALE GENOMIC DNA]</scope>
    <source>
        <strain evidence="2 3">CCUG 70868</strain>
    </source>
</reference>
<dbReference type="Proteomes" id="UP001519296">
    <property type="component" value="Unassembled WGS sequence"/>
</dbReference>
<evidence type="ECO:0000313" key="2">
    <source>
        <dbReference type="EMBL" id="MBP2623495.1"/>
    </source>
</evidence>
<proteinExistence type="predicted"/>
<dbReference type="RefSeq" id="WP_209627992.1">
    <property type="nucleotide sequence ID" value="NZ_PRDG01000003.1"/>
</dbReference>
<evidence type="ECO:0000313" key="3">
    <source>
        <dbReference type="Proteomes" id="UP001519296"/>
    </source>
</evidence>
<keyword evidence="1" id="KW-0175">Coiled coil</keyword>
<keyword evidence="3" id="KW-1185">Reference proteome</keyword>
<protein>
    <recommendedName>
        <fullName evidence="4">Cingulin</fullName>
    </recommendedName>
</protein>
<dbReference type="EMBL" id="PRDG01000003">
    <property type="protein sequence ID" value="MBP2623495.1"/>
    <property type="molecule type" value="Genomic_DNA"/>
</dbReference>